<evidence type="ECO:0000256" key="3">
    <source>
        <dbReference type="ARBA" id="ARBA00022516"/>
    </source>
</evidence>
<evidence type="ECO:0000256" key="5">
    <source>
        <dbReference type="ARBA" id="ARBA00022692"/>
    </source>
</evidence>
<evidence type="ECO:0000256" key="9">
    <source>
        <dbReference type="ARBA" id="ARBA00023136"/>
    </source>
</evidence>
<name>A0A0B1T0N2_OESDE</name>
<keyword evidence="4 11" id="KW-0808">Transferase</keyword>
<keyword evidence="6" id="KW-0256">Endoplasmic reticulum</keyword>
<keyword evidence="8" id="KW-0443">Lipid metabolism</keyword>
<protein>
    <submittedName>
        <fullName evidence="11">Diacylglycerol acyltransferase</fullName>
    </submittedName>
</protein>
<accession>A0A0B1T0N2</accession>
<evidence type="ECO:0000256" key="8">
    <source>
        <dbReference type="ARBA" id="ARBA00023098"/>
    </source>
</evidence>
<sequence length="285" mass="32695">MVLYAAWEIYDFDRPRRGSRPWSWYKNHPVWKHFADYFPLRLVKTAELPPDRNYIIGSHPHGILSIGAFTSLITNGTGFPEKYPGLKSTILTLNGQFWFPFRRDIAIALGGVESSKESLQYLLENPGKGRAIAIVLGGAAELLDAHPGNYDLYLSKRRGFCRYALQYGADLVPMYNFGENDVYETVLSPRGTRMRKVQEFVKRVWGFCAPLTMGRGIFNYTFGLLPKRRPITTVIGAPIRVERVENPTREEIDRLHEKYCSALIDLFETHKGLHKIPDDVHLNIY</sequence>
<evidence type="ECO:0000256" key="4">
    <source>
        <dbReference type="ARBA" id="ARBA00022679"/>
    </source>
</evidence>
<evidence type="ECO:0000256" key="2">
    <source>
        <dbReference type="ARBA" id="ARBA00005420"/>
    </source>
</evidence>
<evidence type="ECO:0000313" key="11">
    <source>
        <dbReference type="EMBL" id="KHJ89322.1"/>
    </source>
</evidence>
<keyword evidence="5" id="KW-0812">Transmembrane</keyword>
<dbReference type="PANTHER" id="PTHR12317:SF71">
    <property type="entry name" value="ACYLTRANSFERASE"/>
    <property type="match status" value="1"/>
</dbReference>
<comment type="subcellular location">
    <subcellularLocation>
        <location evidence="1">Endoplasmic reticulum membrane</location>
        <topology evidence="1">Multi-pass membrane protein</topology>
    </subcellularLocation>
</comment>
<dbReference type="Proteomes" id="UP000053660">
    <property type="component" value="Unassembled WGS sequence"/>
</dbReference>
<reference evidence="11 12" key="1">
    <citation type="submission" date="2014-03" db="EMBL/GenBank/DDBJ databases">
        <title>Draft genome of the hookworm Oesophagostomum dentatum.</title>
        <authorList>
            <person name="Mitreva M."/>
        </authorList>
    </citation>
    <scope>NUCLEOTIDE SEQUENCE [LARGE SCALE GENOMIC DNA]</scope>
    <source>
        <strain evidence="11 12">OD-Hann</strain>
    </source>
</reference>
<dbReference type="InterPro" id="IPR007130">
    <property type="entry name" value="DAGAT"/>
</dbReference>
<dbReference type="OrthoDB" id="264532at2759"/>
<dbReference type="GO" id="GO:0004144">
    <property type="term" value="F:diacylglycerol O-acyltransferase activity"/>
    <property type="evidence" value="ECO:0007669"/>
    <property type="project" value="TreeGrafter"/>
</dbReference>
<dbReference type="AlphaFoldDB" id="A0A0B1T0N2"/>
<keyword evidence="7" id="KW-1133">Transmembrane helix</keyword>
<gene>
    <name evidence="11" type="ORF">OESDEN_10857</name>
</gene>
<evidence type="ECO:0000313" key="12">
    <source>
        <dbReference type="Proteomes" id="UP000053660"/>
    </source>
</evidence>
<dbReference type="GO" id="GO:0005789">
    <property type="term" value="C:endoplasmic reticulum membrane"/>
    <property type="evidence" value="ECO:0007669"/>
    <property type="project" value="UniProtKB-SubCell"/>
</dbReference>
<organism evidence="11 12">
    <name type="scientific">Oesophagostomum dentatum</name>
    <name type="common">Nodular worm</name>
    <dbReference type="NCBI Taxonomy" id="61180"/>
    <lineage>
        <taxon>Eukaryota</taxon>
        <taxon>Metazoa</taxon>
        <taxon>Ecdysozoa</taxon>
        <taxon>Nematoda</taxon>
        <taxon>Chromadorea</taxon>
        <taxon>Rhabditida</taxon>
        <taxon>Rhabditina</taxon>
        <taxon>Rhabditomorpha</taxon>
        <taxon>Strongyloidea</taxon>
        <taxon>Strongylidae</taxon>
        <taxon>Oesophagostomum</taxon>
    </lineage>
</organism>
<dbReference type="GO" id="GO:0019432">
    <property type="term" value="P:triglyceride biosynthetic process"/>
    <property type="evidence" value="ECO:0007669"/>
    <property type="project" value="TreeGrafter"/>
</dbReference>
<dbReference type="Pfam" id="PF03982">
    <property type="entry name" value="DAGAT"/>
    <property type="match status" value="1"/>
</dbReference>
<keyword evidence="10 11" id="KW-0012">Acyltransferase</keyword>
<dbReference type="PANTHER" id="PTHR12317">
    <property type="entry name" value="DIACYLGLYCEROL O-ACYLTRANSFERASE"/>
    <property type="match status" value="1"/>
</dbReference>
<evidence type="ECO:0000256" key="1">
    <source>
        <dbReference type="ARBA" id="ARBA00004477"/>
    </source>
</evidence>
<dbReference type="EMBL" id="KN554375">
    <property type="protein sequence ID" value="KHJ89322.1"/>
    <property type="molecule type" value="Genomic_DNA"/>
</dbReference>
<keyword evidence="12" id="KW-1185">Reference proteome</keyword>
<keyword evidence="3" id="KW-0444">Lipid biosynthesis</keyword>
<evidence type="ECO:0000256" key="10">
    <source>
        <dbReference type="ARBA" id="ARBA00023315"/>
    </source>
</evidence>
<evidence type="ECO:0000256" key="7">
    <source>
        <dbReference type="ARBA" id="ARBA00022989"/>
    </source>
</evidence>
<comment type="similarity">
    <text evidence="2">Belongs to the diacylglycerol acyltransferase family.</text>
</comment>
<evidence type="ECO:0000256" key="6">
    <source>
        <dbReference type="ARBA" id="ARBA00022824"/>
    </source>
</evidence>
<dbReference type="CDD" id="cd07987">
    <property type="entry name" value="LPLAT_MGAT-like"/>
    <property type="match status" value="1"/>
</dbReference>
<proteinExistence type="inferred from homology"/>
<keyword evidence="9" id="KW-0472">Membrane</keyword>